<evidence type="ECO:0000259" key="1">
    <source>
        <dbReference type="PROSITE" id="PS51186"/>
    </source>
</evidence>
<feature type="domain" description="N-acetyltransferase" evidence="1">
    <location>
        <begin position="206"/>
        <end position="360"/>
    </location>
</feature>
<dbReference type="PANTHER" id="PTHR43441">
    <property type="entry name" value="RIBOSOMAL-PROTEIN-SERINE ACETYLTRANSFERASE"/>
    <property type="match status" value="1"/>
</dbReference>
<dbReference type="SUPFAM" id="SSF55729">
    <property type="entry name" value="Acyl-CoA N-acyltransferases (Nat)"/>
    <property type="match status" value="1"/>
</dbReference>
<dbReference type="Pfam" id="PF11716">
    <property type="entry name" value="MDMPI_N"/>
    <property type="match status" value="1"/>
</dbReference>
<dbReference type="Pfam" id="PF13302">
    <property type="entry name" value="Acetyltransf_3"/>
    <property type="match status" value="1"/>
</dbReference>
<name>A0ABZ1RE72_9ACTN</name>
<sequence>MTPGRAADDLDTAVALGVRALREAAGLDWSARAAGLEWSRRDTAVHLAGDLTGFAAQLAARASGGYLPLLVDAAPAAAPGALIDLVEAAGRLLGAAVRAAGPGDRAWHPAGAADADGFAAMGVTEVLVHTHDILSGAGGTAWEAPADLSARVLARLFPHVAARRHHATGGGPWAALLWATGRADLPGLPRPRVWRWYNEPVRGRGVTLCEISPALAADLCAGGTGGFAWPADGPAEGTRLAAGTVVKAREDGTYRPGWGAYAIVRDQDRRAVGGIGFHAAPDGDGRAEIGYDLVPSGRGAGHATEALRALCAWAFAQPGVSALYAGADDANAPSRAVLRRAGFRRTGHVAGTGWYALTPQERGTAPETL</sequence>
<dbReference type="PROSITE" id="PS51186">
    <property type="entry name" value="GNAT"/>
    <property type="match status" value="1"/>
</dbReference>
<dbReference type="RefSeq" id="WP_190030657.1">
    <property type="nucleotide sequence ID" value="NZ_BMVE01000003.1"/>
</dbReference>
<dbReference type="PANTHER" id="PTHR43441:SF6">
    <property type="entry name" value="N-ACETYLTRANSFERASE DOMAIN-CONTAINING PROTEIN"/>
    <property type="match status" value="1"/>
</dbReference>
<dbReference type="InterPro" id="IPR016181">
    <property type="entry name" value="Acyl_CoA_acyltransferase"/>
</dbReference>
<proteinExistence type="predicted"/>
<accession>A0ABZ1RE72</accession>
<dbReference type="InterPro" id="IPR051908">
    <property type="entry name" value="Ribosomal_N-acetyltransferase"/>
</dbReference>
<dbReference type="InterPro" id="IPR024344">
    <property type="entry name" value="MDMPI_metal-binding"/>
</dbReference>
<dbReference type="Gene3D" id="3.40.630.30">
    <property type="match status" value="1"/>
</dbReference>
<protein>
    <submittedName>
        <fullName evidence="2">GNAT family N-acetyltransferase</fullName>
    </submittedName>
</protein>
<keyword evidence="3" id="KW-1185">Reference proteome</keyword>
<evidence type="ECO:0000313" key="2">
    <source>
        <dbReference type="EMBL" id="WUO45082.1"/>
    </source>
</evidence>
<gene>
    <name evidence="2" type="ORF">OHU17_04210</name>
</gene>
<dbReference type="InterPro" id="IPR000182">
    <property type="entry name" value="GNAT_dom"/>
</dbReference>
<organism evidence="2 3">
    <name type="scientific">Streptomyces goshikiensis</name>
    <dbReference type="NCBI Taxonomy" id="1942"/>
    <lineage>
        <taxon>Bacteria</taxon>
        <taxon>Bacillati</taxon>
        <taxon>Actinomycetota</taxon>
        <taxon>Actinomycetes</taxon>
        <taxon>Kitasatosporales</taxon>
        <taxon>Streptomycetaceae</taxon>
        <taxon>Streptomyces</taxon>
    </lineage>
</organism>
<dbReference type="EMBL" id="CP108057">
    <property type="protein sequence ID" value="WUO45082.1"/>
    <property type="molecule type" value="Genomic_DNA"/>
</dbReference>
<evidence type="ECO:0000313" key="3">
    <source>
        <dbReference type="Proteomes" id="UP001432075"/>
    </source>
</evidence>
<reference evidence="2" key="1">
    <citation type="submission" date="2022-10" db="EMBL/GenBank/DDBJ databases">
        <title>The complete genomes of actinobacterial strains from the NBC collection.</title>
        <authorList>
            <person name="Joergensen T.S."/>
            <person name="Alvarez Arevalo M."/>
            <person name="Sterndorff E.B."/>
            <person name="Faurdal D."/>
            <person name="Vuksanovic O."/>
            <person name="Mourched A.-S."/>
            <person name="Charusanti P."/>
            <person name="Shaw S."/>
            <person name="Blin K."/>
            <person name="Weber T."/>
        </authorList>
    </citation>
    <scope>NUCLEOTIDE SEQUENCE</scope>
    <source>
        <strain evidence="2">NBC_00283</strain>
    </source>
</reference>
<dbReference type="Proteomes" id="UP001432075">
    <property type="component" value="Chromosome"/>
</dbReference>